<dbReference type="STRING" id="1225476.A1D18_05700"/>
<evidence type="ECO:0000259" key="6">
    <source>
        <dbReference type="Pfam" id="PF04357"/>
    </source>
</evidence>
<reference evidence="7 8" key="1">
    <citation type="submission" date="2016-03" db="EMBL/GenBank/DDBJ databases">
        <title>Comparative genomics of Rickettsiella.</title>
        <authorList>
            <person name="Chandler C."/>
            <person name="Wang Y."/>
        </authorList>
    </citation>
    <scope>NUCLEOTIDE SEQUENCE [LARGE SCALE GENOMIC DNA]</scope>
    <source>
        <strain evidence="7 8">RCFS May 2013</strain>
    </source>
</reference>
<accession>A0A1J8NJV6</accession>
<dbReference type="GO" id="GO:0009306">
    <property type="term" value="P:protein secretion"/>
    <property type="evidence" value="ECO:0007669"/>
    <property type="project" value="InterPro"/>
</dbReference>
<evidence type="ECO:0000256" key="4">
    <source>
        <dbReference type="ARBA" id="ARBA00023136"/>
    </source>
</evidence>
<organism evidence="7 8">
    <name type="scientific">Candidatus Rickettsiella isopodorum</name>
    <dbReference type="NCBI Taxonomy" id="1225476"/>
    <lineage>
        <taxon>Bacteria</taxon>
        <taxon>Pseudomonadati</taxon>
        <taxon>Pseudomonadota</taxon>
        <taxon>Gammaproteobacteria</taxon>
        <taxon>Legionellales</taxon>
        <taxon>Coxiellaceae</taxon>
        <taxon>Rickettsiella</taxon>
    </lineage>
</organism>
<comment type="subcellular location">
    <subcellularLocation>
        <location evidence="1">Membrane</location>
        <topology evidence="1">Single-pass membrane protein</topology>
    </subcellularLocation>
</comment>
<evidence type="ECO:0000256" key="3">
    <source>
        <dbReference type="ARBA" id="ARBA00022989"/>
    </source>
</evidence>
<feature type="domain" description="Translocation and assembly module TamB C-terminal" evidence="6">
    <location>
        <begin position="425"/>
        <end position="805"/>
    </location>
</feature>
<dbReference type="RefSeq" id="WP_071662825.1">
    <property type="nucleotide sequence ID" value="NZ_LUKY01000033.1"/>
</dbReference>
<keyword evidence="3 5" id="KW-1133">Transmembrane helix</keyword>
<dbReference type="Proteomes" id="UP000183924">
    <property type="component" value="Unassembled WGS sequence"/>
</dbReference>
<comment type="caution">
    <text evidence="7">The sequence shown here is derived from an EMBL/GenBank/DDBJ whole genome shotgun (WGS) entry which is preliminary data.</text>
</comment>
<dbReference type="Pfam" id="PF04357">
    <property type="entry name" value="TamB"/>
    <property type="match status" value="1"/>
</dbReference>
<proteinExistence type="predicted"/>
<evidence type="ECO:0000313" key="8">
    <source>
        <dbReference type="Proteomes" id="UP000183924"/>
    </source>
</evidence>
<gene>
    <name evidence="7" type="ORF">A1D18_05700</name>
</gene>
<dbReference type="EMBL" id="LUKY01000033">
    <property type="protein sequence ID" value="OIZ94334.1"/>
    <property type="molecule type" value="Genomic_DNA"/>
</dbReference>
<dbReference type="PANTHER" id="PTHR36985:SF1">
    <property type="entry name" value="TRANSLOCATION AND ASSEMBLY MODULE SUBUNIT TAMB"/>
    <property type="match status" value="1"/>
</dbReference>
<sequence>MINSKKLSWVKWLLRSLLIGVFLLSSYIVLNTERGLETVILVGKQFLPGQLKINVIHGRLLGPIQLKELNYQNSKINLSISEIKWEGHWRNLLQGKLNLGPIFIDKLNLFIKQKSSQKKSKTYRKKAFQIPKIFHFLNFDSVVIHQMNIQADNIRLELKGSIQSQWHINWQLTIKKPTSSIPNLQGKVVLQGSISGIFQQPEFNLILEKTNLKWREWQFKQIQAALNIDTKSNKWLFNLATTQLNNKTFNLAPLQLKLSGSLAPFSLQGNLSEFKLKRLFQDGQLTKIIIPNTQINSYLSKYGLETSLQTFKGNRNQLFAYLLLSNYQAHSWLKSKQPIHASIDLNFKDLNFLTQLFPKLKNNKGSFNAQLKISGLLNKPLFNLTVNLQQASTYIPVLGLNLKNIKYQLHTDKNILLGSGQIDSGKGSLKFHTSTNLLTRNLPTLIDLQGKDVTIINNPEYQITASPKLKIKVNTQQIETDGYIVFPKARMKINPKNNNLIELSNDIEFVGKKKQALILPFSLKSKIKIEAGKDILLQYQGLNTKLKGSLTIIQDSDHPVLATGQLNLFSGEYSYYGQSLKLKPSSSLNFANTPINNPTINITASRNILILPVLSTPDISNEVKSKLGSNNFIQSALFSSQSMPISVNIGLYVRGTLQNPYIILFSNPSNIIKSQLDMLSYLITGQPSNQLSAASTQLLLNAATNLGSEKNNIGQLISKVQQKMGLDQLTIGSKPIFDPTTNRLQQNTSLIVGKNLSPKLNISYSLGLLDQISILEINYLLNKNFSLQTTSSNFANGLDLFYKLEKN</sequence>
<evidence type="ECO:0000256" key="2">
    <source>
        <dbReference type="ARBA" id="ARBA00022692"/>
    </source>
</evidence>
<evidence type="ECO:0000313" key="7">
    <source>
        <dbReference type="EMBL" id="OIZ94334.1"/>
    </source>
</evidence>
<keyword evidence="8" id="KW-1185">Reference proteome</keyword>
<keyword evidence="2 5" id="KW-0812">Transmembrane</keyword>
<protein>
    <recommendedName>
        <fullName evidence="6">Translocation and assembly module TamB C-terminal domain-containing protein</fullName>
    </recommendedName>
</protein>
<dbReference type="InterPro" id="IPR007452">
    <property type="entry name" value="TamB_C"/>
</dbReference>
<dbReference type="OrthoDB" id="5555605at2"/>
<evidence type="ECO:0000256" key="5">
    <source>
        <dbReference type="SAM" id="Phobius"/>
    </source>
</evidence>
<dbReference type="PANTHER" id="PTHR36985">
    <property type="entry name" value="TRANSLOCATION AND ASSEMBLY MODULE SUBUNIT TAMB"/>
    <property type="match status" value="1"/>
</dbReference>
<keyword evidence="4 5" id="KW-0472">Membrane</keyword>
<dbReference type="GO" id="GO:0005886">
    <property type="term" value="C:plasma membrane"/>
    <property type="evidence" value="ECO:0007669"/>
    <property type="project" value="InterPro"/>
</dbReference>
<dbReference type="AlphaFoldDB" id="A0A1J8NJV6"/>
<feature type="transmembrane region" description="Helical" evidence="5">
    <location>
        <begin position="12"/>
        <end position="30"/>
    </location>
</feature>
<name>A0A1J8NJV6_9COXI</name>
<evidence type="ECO:0000256" key="1">
    <source>
        <dbReference type="ARBA" id="ARBA00004167"/>
    </source>
</evidence>